<feature type="domain" description="BD-FAE-like" evidence="3">
    <location>
        <begin position="88"/>
        <end position="188"/>
    </location>
</feature>
<gene>
    <name evidence="4" type="ORF">EJE83_01625</name>
</gene>
<reference evidence="4 5" key="1">
    <citation type="submission" date="2018-12" db="EMBL/GenBank/DDBJ databases">
        <title>Whole genome sequence of a Pandoraea apista isolate from a patient with cystic fibrosis.</title>
        <authorList>
            <person name="Kenna D.T."/>
            <person name="Turton J.F."/>
        </authorList>
    </citation>
    <scope>NUCLEOTIDE SEQUENCE [LARGE SCALE GENOMIC DNA]</scope>
    <source>
        <strain evidence="4 5">Pa13324</strain>
    </source>
</reference>
<accession>A0ABX9ZVL0</accession>
<dbReference type="InterPro" id="IPR050300">
    <property type="entry name" value="GDXG_lipolytic_enzyme"/>
</dbReference>
<keyword evidence="5" id="KW-1185">Reference proteome</keyword>
<dbReference type="Proteomes" id="UP000270216">
    <property type="component" value="Unassembled WGS sequence"/>
</dbReference>
<feature type="signal peptide" evidence="2">
    <location>
        <begin position="1"/>
        <end position="26"/>
    </location>
</feature>
<protein>
    <submittedName>
        <fullName evidence="4">Alpha/beta hydrolase</fullName>
    </submittedName>
</protein>
<keyword evidence="1 4" id="KW-0378">Hydrolase</keyword>
<dbReference type="SUPFAM" id="SSF53474">
    <property type="entry name" value="alpha/beta-Hydrolases"/>
    <property type="match status" value="1"/>
</dbReference>
<dbReference type="PROSITE" id="PS00122">
    <property type="entry name" value="CARBOXYLESTERASE_B_1"/>
    <property type="match status" value="1"/>
</dbReference>
<keyword evidence="2" id="KW-0732">Signal</keyword>
<evidence type="ECO:0000256" key="1">
    <source>
        <dbReference type="ARBA" id="ARBA00022801"/>
    </source>
</evidence>
<comment type="caution">
    <text evidence="4">The sequence shown here is derived from an EMBL/GenBank/DDBJ whole genome shotgun (WGS) entry which is preliminary data.</text>
</comment>
<evidence type="ECO:0000313" key="5">
    <source>
        <dbReference type="Proteomes" id="UP000270216"/>
    </source>
</evidence>
<evidence type="ECO:0000313" key="4">
    <source>
        <dbReference type="EMBL" id="RSK86319.1"/>
    </source>
</evidence>
<dbReference type="InterPro" id="IPR006311">
    <property type="entry name" value="TAT_signal"/>
</dbReference>
<dbReference type="RefSeq" id="WP_082117895.1">
    <property type="nucleotide sequence ID" value="NZ_CEWL01000030.1"/>
</dbReference>
<evidence type="ECO:0000256" key="2">
    <source>
        <dbReference type="SAM" id="SignalP"/>
    </source>
</evidence>
<dbReference type="Gene3D" id="3.40.50.1820">
    <property type="entry name" value="alpha/beta hydrolase"/>
    <property type="match status" value="1"/>
</dbReference>
<dbReference type="InterPro" id="IPR029058">
    <property type="entry name" value="AB_hydrolase_fold"/>
</dbReference>
<dbReference type="GeneID" id="47014810"/>
<evidence type="ECO:0000259" key="3">
    <source>
        <dbReference type="Pfam" id="PF20434"/>
    </source>
</evidence>
<dbReference type="EMBL" id="RWHX01000002">
    <property type="protein sequence ID" value="RSK86319.1"/>
    <property type="molecule type" value="Genomic_DNA"/>
</dbReference>
<organism evidence="4 5">
    <name type="scientific">Pandoraea apista</name>
    <dbReference type="NCBI Taxonomy" id="93218"/>
    <lineage>
        <taxon>Bacteria</taxon>
        <taxon>Pseudomonadati</taxon>
        <taxon>Pseudomonadota</taxon>
        <taxon>Betaproteobacteria</taxon>
        <taxon>Burkholderiales</taxon>
        <taxon>Burkholderiaceae</taxon>
        <taxon>Pandoraea</taxon>
    </lineage>
</organism>
<dbReference type="Pfam" id="PF20434">
    <property type="entry name" value="BD-FAE"/>
    <property type="match status" value="1"/>
</dbReference>
<name>A0ABX9ZVL0_9BURK</name>
<dbReference type="GO" id="GO:0016787">
    <property type="term" value="F:hydrolase activity"/>
    <property type="evidence" value="ECO:0007669"/>
    <property type="project" value="UniProtKB-KW"/>
</dbReference>
<dbReference type="PROSITE" id="PS51318">
    <property type="entry name" value="TAT"/>
    <property type="match status" value="1"/>
</dbReference>
<dbReference type="InterPro" id="IPR049492">
    <property type="entry name" value="BD-FAE-like_dom"/>
</dbReference>
<sequence>MTNRRQFFGYGLAALAAASSSRSAWADDVEKKVFLDYTQKQLNEAYTQTVWAPNAKQVIDGYAKTSEEVRRKLPPVTYAYGDKPSERLDVFAPAGARGLPVMVFIHGGAWQQLSKEDSAGPAPVFVAAGAVYIAINFDNMPDNTLPGMVDQCRRALVWVGANATRFGGDPERIYVSGHSSGGHLTAVMLSTDWRACAAPAQLLKGGVVMSGMCDLAPVVLSVRGTYLKLSPEQVTEYSPIRHLNRFNCPVLVAWGTLESPEFKRQNRQLADALAGRARLAGVLRIKGANHFEVVNELNRADASLTRATLALMGLTD</sequence>
<dbReference type="InterPro" id="IPR019826">
    <property type="entry name" value="Carboxylesterase_B_AS"/>
</dbReference>
<dbReference type="PANTHER" id="PTHR48081:SF33">
    <property type="entry name" value="KYNURENINE FORMAMIDASE"/>
    <property type="match status" value="1"/>
</dbReference>
<proteinExistence type="predicted"/>
<dbReference type="PANTHER" id="PTHR48081">
    <property type="entry name" value="AB HYDROLASE SUPERFAMILY PROTEIN C4A8.06C"/>
    <property type="match status" value="1"/>
</dbReference>
<feature type="chain" id="PRO_5046681160" evidence="2">
    <location>
        <begin position="27"/>
        <end position="316"/>
    </location>
</feature>